<accession>A0A1G9KEN3</accession>
<dbReference type="Gene3D" id="1.10.4080.10">
    <property type="entry name" value="ADP-ribosylation/Crystallin J1"/>
    <property type="match status" value="1"/>
</dbReference>
<dbReference type="RefSeq" id="WP_093163684.1">
    <property type="nucleotide sequence ID" value="NZ_FNEK01000088.1"/>
</dbReference>
<comment type="cofactor">
    <cofactor evidence="2">
        <name>Mg(2+)</name>
        <dbReference type="ChEBI" id="CHEBI:18420"/>
    </cofactor>
    <text evidence="2">Binds 2 magnesium ions per subunit.</text>
</comment>
<dbReference type="GO" id="GO:0016787">
    <property type="term" value="F:hydrolase activity"/>
    <property type="evidence" value="ECO:0007669"/>
    <property type="project" value="UniProtKB-KW"/>
</dbReference>
<proteinExistence type="predicted"/>
<keyword evidence="1" id="KW-0460">Magnesium</keyword>
<feature type="binding site" evidence="1">
    <location>
        <position position="211"/>
    </location>
    <ligand>
        <name>Mg(2+)</name>
        <dbReference type="ChEBI" id="CHEBI:18420"/>
        <label>1</label>
        <note>catalytic</note>
    </ligand>
</feature>
<dbReference type="InterPro" id="IPR000760">
    <property type="entry name" value="Inositol_monophosphatase-like"/>
</dbReference>
<organism evidence="3 4">
    <name type="scientific">Aliiruegeria lutimaris</name>
    <dbReference type="NCBI Taxonomy" id="571298"/>
    <lineage>
        <taxon>Bacteria</taxon>
        <taxon>Pseudomonadati</taxon>
        <taxon>Pseudomonadota</taxon>
        <taxon>Alphaproteobacteria</taxon>
        <taxon>Rhodobacterales</taxon>
        <taxon>Roseobacteraceae</taxon>
        <taxon>Aliiruegeria</taxon>
    </lineage>
</organism>
<dbReference type="OrthoDB" id="9806482at2"/>
<evidence type="ECO:0000313" key="3">
    <source>
        <dbReference type="EMBL" id="SDL48288.1"/>
    </source>
</evidence>
<keyword evidence="4" id="KW-1185">Reference proteome</keyword>
<dbReference type="InterPro" id="IPR036705">
    <property type="entry name" value="Ribosyl_crysJ1_sf"/>
</dbReference>
<feature type="binding site" evidence="1">
    <location>
        <position position="89"/>
    </location>
    <ligand>
        <name>Mg(2+)</name>
        <dbReference type="ChEBI" id="CHEBI:18420"/>
        <label>1</label>
        <note>catalytic</note>
    </ligand>
</feature>
<dbReference type="EMBL" id="FNEK01000088">
    <property type="protein sequence ID" value="SDL48288.1"/>
    <property type="molecule type" value="Genomic_DNA"/>
</dbReference>
<feature type="binding site" evidence="2">
    <location>
        <position position="529"/>
    </location>
    <ligand>
        <name>Mg(2+)</name>
        <dbReference type="ChEBI" id="CHEBI:18420"/>
        <label>1</label>
    </ligand>
</feature>
<dbReference type="Pfam" id="PF03747">
    <property type="entry name" value="ADP_ribosyl_GH"/>
    <property type="match status" value="1"/>
</dbReference>
<protein>
    <submittedName>
        <fullName evidence="3">ADP-ribosylglycohydrolase</fullName>
    </submittedName>
</protein>
<dbReference type="PANTHER" id="PTHR16222">
    <property type="entry name" value="ADP-RIBOSYLGLYCOHYDROLASE"/>
    <property type="match status" value="1"/>
</dbReference>
<dbReference type="STRING" id="571298.SAMN04488026_10887"/>
<evidence type="ECO:0000256" key="2">
    <source>
        <dbReference type="PIRSR" id="PIRSR605502-1"/>
    </source>
</evidence>
<keyword evidence="1" id="KW-0479">Metal-binding</keyword>
<dbReference type="InterPro" id="IPR050792">
    <property type="entry name" value="ADP-ribosylglycohydrolase"/>
</dbReference>
<dbReference type="Pfam" id="PF00459">
    <property type="entry name" value="Inositol_P"/>
    <property type="match status" value="1"/>
</dbReference>
<dbReference type="Gene3D" id="3.40.190.80">
    <property type="match status" value="1"/>
</dbReference>
<name>A0A1G9KEN3_9RHOB</name>
<dbReference type="AlphaFoldDB" id="A0A1G9KEN3"/>
<feature type="binding site" evidence="2">
    <location>
        <position position="532"/>
    </location>
    <ligand>
        <name>Mg(2+)</name>
        <dbReference type="ChEBI" id="CHEBI:18420"/>
        <label>1</label>
    </ligand>
</feature>
<dbReference type="GO" id="GO:0046872">
    <property type="term" value="F:metal ion binding"/>
    <property type="evidence" value="ECO:0007669"/>
    <property type="project" value="UniProtKB-KW"/>
</dbReference>
<feature type="binding site" evidence="2">
    <location>
        <position position="531"/>
    </location>
    <ligand>
        <name>Mg(2+)</name>
        <dbReference type="ChEBI" id="CHEBI:18420"/>
        <label>1</label>
    </ligand>
</feature>
<dbReference type="CDD" id="cd01637">
    <property type="entry name" value="IMPase_like"/>
    <property type="match status" value="1"/>
</dbReference>
<evidence type="ECO:0000313" key="4">
    <source>
        <dbReference type="Proteomes" id="UP000199382"/>
    </source>
</evidence>
<dbReference type="InterPro" id="IPR005502">
    <property type="entry name" value="Ribosyl_crysJ1"/>
</dbReference>
<dbReference type="PANTHER" id="PTHR16222:SF35">
    <property type="entry name" value="ADP-RIBOSYLGLYCOHYDROLASE"/>
    <property type="match status" value="1"/>
</dbReference>
<feature type="binding site" evidence="2">
    <location>
        <position position="337"/>
    </location>
    <ligand>
        <name>Mg(2+)</name>
        <dbReference type="ChEBI" id="CHEBI:18420"/>
        <label>1</label>
    </ligand>
</feature>
<reference evidence="3 4" key="1">
    <citation type="submission" date="2016-10" db="EMBL/GenBank/DDBJ databases">
        <authorList>
            <person name="de Groot N.N."/>
        </authorList>
    </citation>
    <scope>NUCLEOTIDE SEQUENCE [LARGE SCALE GENOMIC DNA]</scope>
    <source>
        <strain evidence="3 4">DSM 25294</strain>
    </source>
</reference>
<feature type="binding site" evidence="2">
    <location>
        <position position="336"/>
    </location>
    <ligand>
        <name>Mg(2+)</name>
        <dbReference type="ChEBI" id="CHEBI:18420"/>
        <label>1</label>
    </ligand>
</feature>
<gene>
    <name evidence="3" type="ORF">SAMN04488026_10887</name>
</gene>
<dbReference type="Gene3D" id="3.30.540.10">
    <property type="entry name" value="Fructose-1,6-Bisphosphatase, subunit A, domain 1"/>
    <property type="match status" value="1"/>
</dbReference>
<feature type="binding site" evidence="2">
    <location>
        <position position="338"/>
    </location>
    <ligand>
        <name>Mg(2+)</name>
        <dbReference type="ChEBI" id="CHEBI:18420"/>
        <label>1</label>
    </ligand>
</feature>
<dbReference type="SUPFAM" id="SSF101478">
    <property type="entry name" value="ADP-ribosylglycohydrolase"/>
    <property type="match status" value="1"/>
</dbReference>
<feature type="binding site" evidence="1">
    <location>
        <position position="70"/>
    </location>
    <ligand>
        <name>Mg(2+)</name>
        <dbReference type="ChEBI" id="CHEBI:18420"/>
        <label>1</label>
        <note>catalytic</note>
    </ligand>
</feature>
<dbReference type="SUPFAM" id="SSF56655">
    <property type="entry name" value="Carbohydrate phosphatase"/>
    <property type="match status" value="1"/>
</dbReference>
<feature type="binding site" evidence="1">
    <location>
        <position position="86"/>
    </location>
    <ligand>
        <name>Mg(2+)</name>
        <dbReference type="ChEBI" id="CHEBI:18420"/>
        <label>1</label>
        <note>catalytic</note>
    </ligand>
</feature>
<evidence type="ECO:0000256" key="1">
    <source>
        <dbReference type="PIRSR" id="PIRSR600760-2"/>
    </source>
</evidence>
<sequence length="696" mass="74052">MIQTNIKSTAADLLPAVIETVSEAAAMLRAEFHRPGGPRGSGSKAEIDTEIECFLKKRLLRLHDCSFVGEETDDVVSPTVDSWVVDPQDGTRDFLGRRRGSAISVALLRKGQPVLGVVFAPLAPDDNGDLISWADGAELARNGQPVRRSKSDEKLVVAMNANVSDHARHNQQTLPNVRIVGVPSPAYRLALAAVGEVDAALSIVAGLDHWDVAGGHALLVGAGCVLVENSGRPIEYCRRSFDGCIGGDAVAVSKLVAMGPRYGPREALKRLRRVSRVSDAGRLSRAQGCLLGQLSGDALGSAVEFRSAAEIAKSHPIGVTRLVDGGTWNLIAGQPTDDSEMALALARSLVRARRFDSELVGQAYVRWERSGPFDIGSTTRAGISAVAAGRKVGRSRSQANGALMRVSPLGIFAAGDPKIAADLATQEARLTHPHPVCLAASAAYAAAIAIGVEGGNAKEMWAAADRFAGDGSGGDAIRKTLASARRNEPDDFERQMGWVLIAFQNAFFHLMRGTPLAEALPATVANGGDTDTNAAICGALLGALQGRNAVPLQWRNAVLSCRPLNMGDTNHPRPPEYWPDDAMDLAEALLTARKGGRRTASNQATSMEETMSDLEALSDKQKFLLVVKLDGYVEAAVSAARAQNIGMSEALSLTTTAVLREFAAHGVPREKLIEIWTKAMQPIYSPSELKKLHHLH</sequence>
<keyword evidence="3" id="KW-0378">Hydrolase</keyword>
<dbReference type="Proteomes" id="UP000199382">
    <property type="component" value="Unassembled WGS sequence"/>
</dbReference>